<feature type="compositionally biased region" description="Acidic residues" evidence="1">
    <location>
        <begin position="137"/>
        <end position="169"/>
    </location>
</feature>
<dbReference type="AlphaFoldDB" id="A0A9P7YR44"/>
<dbReference type="EMBL" id="MU251370">
    <property type="protein sequence ID" value="KAG9238433.1"/>
    <property type="molecule type" value="Genomic_DNA"/>
</dbReference>
<evidence type="ECO:0000256" key="1">
    <source>
        <dbReference type="SAM" id="MobiDB-lite"/>
    </source>
</evidence>
<feature type="compositionally biased region" description="Polar residues" evidence="1">
    <location>
        <begin position="34"/>
        <end position="51"/>
    </location>
</feature>
<sequence>MDSSSVYSEKGKGKESDTGLAKAMMSVVVDAKKVTTTPQVGAPKRTSQSLFQRLMKGKYEPAIASQSSSATPTSNPQNSSPKFFFKPKYIPGNGSSSSAPPKYKPDERQQGLKSKFKEMVVDEDGEAIIGEFHDVSDNEDDEYDSSDDDSSDDGTDAGDEANFDPDETAVEGTAEQQEIILTDADRQEAMLRYNYIQPEADEQETSAALEMAEVVNKLSHNM</sequence>
<keyword evidence="3" id="KW-1185">Reference proteome</keyword>
<organism evidence="2 3">
    <name type="scientific">Amylocarpus encephaloides</name>
    <dbReference type="NCBI Taxonomy" id="45428"/>
    <lineage>
        <taxon>Eukaryota</taxon>
        <taxon>Fungi</taxon>
        <taxon>Dikarya</taxon>
        <taxon>Ascomycota</taxon>
        <taxon>Pezizomycotina</taxon>
        <taxon>Leotiomycetes</taxon>
        <taxon>Helotiales</taxon>
        <taxon>Helotiales incertae sedis</taxon>
        <taxon>Amylocarpus</taxon>
    </lineage>
</organism>
<dbReference type="Proteomes" id="UP000824998">
    <property type="component" value="Unassembled WGS sequence"/>
</dbReference>
<feature type="compositionally biased region" description="Polar residues" evidence="1">
    <location>
        <begin position="64"/>
        <end position="81"/>
    </location>
</feature>
<gene>
    <name evidence="2" type="ORF">BJ875DRAFT_451157</name>
</gene>
<evidence type="ECO:0000313" key="2">
    <source>
        <dbReference type="EMBL" id="KAG9238433.1"/>
    </source>
</evidence>
<accession>A0A9P7YR44</accession>
<evidence type="ECO:0000313" key="3">
    <source>
        <dbReference type="Proteomes" id="UP000824998"/>
    </source>
</evidence>
<reference evidence="2" key="1">
    <citation type="journal article" date="2021" name="IMA Fungus">
        <title>Genomic characterization of three marine fungi, including Emericellopsis atlantica sp. nov. with signatures of a generalist lifestyle and marine biomass degradation.</title>
        <authorList>
            <person name="Hagestad O.C."/>
            <person name="Hou L."/>
            <person name="Andersen J.H."/>
            <person name="Hansen E.H."/>
            <person name="Altermark B."/>
            <person name="Li C."/>
            <person name="Kuhnert E."/>
            <person name="Cox R.J."/>
            <person name="Crous P.W."/>
            <person name="Spatafora J.W."/>
            <person name="Lail K."/>
            <person name="Amirebrahimi M."/>
            <person name="Lipzen A."/>
            <person name="Pangilinan J."/>
            <person name="Andreopoulos W."/>
            <person name="Hayes R.D."/>
            <person name="Ng V."/>
            <person name="Grigoriev I.V."/>
            <person name="Jackson S.A."/>
            <person name="Sutton T.D.S."/>
            <person name="Dobson A.D.W."/>
            <person name="Rama T."/>
        </authorList>
    </citation>
    <scope>NUCLEOTIDE SEQUENCE</scope>
    <source>
        <strain evidence="2">TRa018bII</strain>
    </source>
</reference>
<protein>
    <submittedName>
        <fullName evidence="2">Uncharacterized protein</fullName>
    </submittedName>
</protein>
<feature type="compositionally biased region" description="Basic and acidic residues" evidence="1">
    <location>
        <begin position="103"/>
        <end position="120"/>
    </location>
</feature>
<name>A0A9P7YR44_9HELO</name>
<comment type="caution">
    <text evidence="2">The sequence shown here is derived from an EMBL/GenBank/DDBJ whole genome shotgun (WGS) entry which is preliminary data.</text>
</comment>
<feature type="region of interest" description="Disordered" evidence="1">
    <location>
        <begin position="33"/>
        <end position="174"/>
    </location>
</feature>
<proteinExistence type="predicted"/>
<feature type="region of interest" description="Disordered" evidence="1">
    <location>
        <begin position="1"/>
        <end position="20"/>
    </location>
</feature>